<proteinExistence type="predicted"/>
<comment type="subcellular location">
    <subcellularLocation>
        <location evidence="2">Cytoplasm</location>
    </subcellularLocation>
    <subcellularLocation>
        <location evidence="1">Membrane</location>
        <topology evidence="1">Single-pass membrane protein</topology>
    </subcellularLocation>
</comment>
<keyword evidence="7 10" id="KW-0472">Membrane</keyword>
<evidence type="ECO:0000256" key="6">
    <source>
        <dbReference type="ARBA" id="ARBA00023054"/>
    </source>
</evidence>
<name>A0AAV6R1D8_SOLSE</name>
<evidence type="ECO:0000256" key="9">
    <source>
        <dbReference type="SAM" id="MobiDB-lite"/>
    </source>
</evidence>
<evidence type="ECO:0000256" key="4">
    <source>
        <dbReference type="ARBA" id="ARBA00022692"/>
    </source>
</evidence>
<protein>
    <recommendedName>
        <fullName evidence="15">Lymphoid-restricted membrane protein</fullName>
    </recommendedName>
</protein>
<accession>A0AAV6R1D8</accession>
<feature type="compositionally biased region" description="Basic and acidic residues" evidence="9">
    <location>
        <begin position="799"/>
        <end position="810"/>
    </location>
</feature>
<evidence type="ECO:0000256" key="8">
    <source>
        <dbReference type="SAM" id="Coils"/>
    </source>
</evidence>
<keyword evidence="6 8" id="KW-0175">Coiled coil</keyword>
<keyword evidence="5 10" id="KW-1133">Transmembrane helix</keyword>
<evidence type="ECO:0000259" key="12">
    <source>
        <dbReference type="Pfam" id="PF14662"/>
    </source>
</evidence>
<evidence type="ECO:0000256" key="5">
    <source>
        <dbReference type="ARBA" id="ARBA00022989"/>
    </source>
</evidence>
<feature type="compositionally biased region" description="Low complexity" evidence="9">
    <location>
        <begin position="167"/>
        <end position="184"/>
    </location>
</feature>
<evidence type="ECO:0000313" key="13">
    <source>
        <dbReference type="EMBL" id="KAG7497807.1"/>
    </source>
</evidence>
<feature type="region of interest" description="Disordered" evidence="9">
    <location>
        <begin position="789"/>
        <end position="817"/>
    </location>
</feature>
<feature type="domain" description="Protein KASH5 EF-hand-like" evidence="11">
    <location>
        <begin position="255"/>
        <end position="319"/>
    </location>
</feature>
<keyword evidence="3" id="KW-0963">Cytoplasm</keyword>
<evidence type="ECO:0000256" key="10">
    <source>
        <dbReference type="SAM" id="Phobius"/>
    </source>
</evidence>
<evidence type="ECO:0008006" key="15">
    <source>
        <dbReference type="Google" id="ProtNLM"/>
    </source>
</evidence>
<feature type="compositionally biased region" description="Polar residues" evidence="9">
    <location>
        <begin position="905"/>
        <end position="932"/>
    </location>
</feature>
<feature type="region of interest" description="Disordered" evidence="9">
    <location>
        <begin position="1276"/>
        <end position="1301"/>
    </location>
</feature>
<dbReference type="PANTHER" id="PTHR15352:SF3">
    <property type="entry name" value="INOSITOL 1,4,5-TRIPHOSPHATE RECEPTOR ASSOCIATED 2"/>
    <property type="match status" value="1"/>
</dbReference>
<dbReference type="Pfam" id="PF14662">
    <property type="entry name" value="KASH_CCD"/>
    <property type="match status" value="1"/>
</dbReference>
<feature type="transmembrane region" description="Helical" evidence="10">
    <location>
        <begin position="1390"/>
        <end position="1411"/>
    </location>
</feature>
<comment type="caution">
    <text evidence="13">The sequence shown here is derived from an EMBL/GenBank/DDBJ whole genome shotgun (WGS) entry which is preliminary data.</text>
</comment>
<feature type="compositionally biased region" description="Polar residues" evidence="9">
    <location>
        <begin position="1048"/>
        <end position="1073"/>
    </location>
</feature>
<dbReference type="Pfam" id="PF14658">
    <property type="entry name" value="EF-hand_9"/>
    <property type="match status" value="1"/>
</dbReference>
<feature type="compositionally biased region" description="Low complexity" evidence="9">
    <location>
        <begin position="1037"/>
        <end position="1047"/>
    </location>
</feature>
<evidence type="ECO:0000256" key="7">
    <source>
        <dbReference type="ARBA" id="ARBA00023136"/>
    </source>
</evidence>
<evidence type="ECO:0000256" key="2">
    <source>
        <dbReference type="ARBA" id="ARBA00004496"/>
    </source>
</evidence>
<feature type="domain" description="KASH5-like coiled-coil" evidence="12">
    <location>
        <begin position="372"/>
        <end position="561"/>
    </location>
</feature>
<feature type="compositionally biased region" description="Basic and acidic residues" evidence="9">
    <location>
        <begin position="961"/>
        <end position="973"/>
    </location>
</feature>
<feature type="region of interest" description="Disordered" evidence="9">
    <location>
        <begin position="72"/>
        <end position="113"/>
    </location>
</feature>
<feature type="compositionally biased region" description="Basic and acidic residues" evidence="9">
    <location>
        <begin position="1127"/>
        <end position="1139"/>
    </location>
</feature>
<dbReference type="InterPro" id="IPR028168">
    <property type="entry name" value="KASH5_CC"/>
</dbReference>
<evidence type="ECO:0000259" key="11">
    <source>
        <dbReference type="Pfam" id="PF14658"/>
    </source>
</evidence>
<dbReference type="Proteomes" id="UP000693946">
    <property type="component" value="Linkage Group LG3"/>
</dbReference>
<feature type="coiled-coil region" evidence="8">
    <location>
        <begin position="380"/>
        <end position="543"/>
    </location>
</feature>
<dbReference type="EMBL" id="JAGKHQ010000015">
    <property type="protein sequence ID" value="KAG7497807.1"/>
    <property type="molecule type" value="Genomic_DNA"/>
</dbReference>
<evidence type="ECO:0000256" key="1">
    <source>
        <dbReference type="ARBA" id="ARBA00004167"/>
    </source>
</evidence>
<feature type="region of interest" description="Disordered" evidence="9">
    <location>
        <begin position="1092"/>
        <end position="1139"/>
    </location>
</feature>
<gene>
    <name evidence="13" type="ORF">JOB18_044079</name>
</gene>
<dbReference type="InterPro" id="IPR008677">
    <property type="entry name" value="MRVI1"/>
</dbReference>
<evidence type="ECO:0000313" key="14">
    <source>
        <dbReference type="Proteomes" id="UP000693946"/>
    </source>
</evidence>
<keyword evidence="4 10" id="KW-0812">Transmembrane</keyword>
<dbReference type="GO" id="GO:0005789">
    <property type="term" value="C:endoplasmic reticulum membrane"/>
    <property type="evidence" value="ECO:0007669"/>
    <property type="project" value="TreeGrafter"/>
</dbReference>
<feature type="region of interest" description="Disordered" evidence="9">
    <location>
        <begin position="158"/>
        <end position="190"/>
    </location>
</feature>
<reference evidence="13 14" key="1">
    <citation type="journal article" date="2021" name="Sci. Rep.">
        <title>Chromosome anchoring in Senegalese sole (Solea senegalensis) reveals sex-associated markers and genome rearrangements in flatfish.</title>
        <authorList>
            <person name="Guerrero-Cozar I."/>
            <person name="Gomez-Garrido J."/>
            <person name="Berbel C."/>
            <person name="Martinez-Blanch J.F."/>
            <person name="Alioto T."/>
            <person name="Claros M.G."/>
            <person name="Gagnaire P.A."/>
            <person name="Manchado M."/>
        </authorList>
    </citation>
    <scope>NUCLEOTIDE SEQUENCE [LARGE SCALE GENOMIC DNA]</scope>
    <source>
        <strain evidence="13">Sse05_10M</strain>
    </source>
</reference>
<sequence length="1448" mass="160294">MDCYTPQASRRHNPVDSICRKLQTIQWRGDREPNSPFQIPKLSSSNYDSPQCGLRHNLEAILKKGALHNDEVERGKDMVKGRGMGMPTSASSQRSSLGPSVPPSVPSTPACTPSIPANITYTITSTLGERRGADGSDLSQMKTWQRYCSTPTGQSKDSPYFTFTKGPQSVQSQSETPSTSQPLSRTFTPSHSTHSYNVNFCSADTINLTECELPYPALVVKRLSMGDGGTSQASENKKENMAEISLICEENLLDTIFYACDTQRRGKVFVSHIVDYLRHTTSRSSEDSGLDELCNMLDPEHKDVSIDLDTYHAVMKEWIDDCRNNSDETTNDFTQDSVKPRDCLSAKRSVLLNMTSGSLEAFGGEASRLEFETSELVYCVADLQMSNQKLQEEVKKLKLVVEGMEDTNQKLAEENEDLRNQTRVNQQLAQKEKLLKDEVEEMKATLSCTEEGRARASAHSKHVEKENQGLIAKIASLQEENFKLTMEMDDLQRRIAGLCEINADLQVQIHSFDAVVSDKETVIHEKSKQINELKAAVEEYSSITELLRADKSKLESQMQMLHPQLAGASVSLSVAYRLNQSSSGSLQTELALAQSPLGAPHGVDHLSTTMNITSPLDETLDREVFLLLQGPSPEHMALEFKSLLKKLKMSFREESDFVLSTVKGMVDNTDNDLQTVQAELDARRADWALGLDQLAQYTDSLEKELIKMASNMRRSRTEILHLSVRVQEQENQKRQLGEELEQLKTPQDSREASCQTPAPDEEPADGYLDWDEEFALQDFLKSELAEGNCQVLDGQPDGGPKDKGNKLTDRSEEEDGVERWMVVDTEGEERDTSTPLSAFSVGAKPEQGIVEERRGEYICTESEVMCQPLQEKAAALLSAHSQAVSFRHPEAEALPDPSHSEKNASSEVSETTKNLYNSPEQEQTVTPGNTPPSAADMVSPDGTSPGPDETIANNESEPTTEDYKEGGEKEGKADSSTSDMNCFKSLSLDQLADRSAAGDTTSLLPVLIEEEEGVQDHSAEVPGEAVSMADTDRLNHSNLSYSSSSQSGPTFTQIGQSGSGMGSVTSDPCQSEDNAARKDFGKNKRELELSHGMVAVEEHKVEEDQSEDGMTNGKESEPPIISNSSDSFKEDRNSPSPTDKEIEAEFQRLALGFKCDMFTLEKRLRLEERSRDLAEENVRREVSSCQGLLQALIPLCEDDNQSMEIIQRLQKNLDILIQSMTRVSSRSEMLGAIHQENRIGKAVEVMIQHVENLKRMYTKEHAELLELRETLMQNERSFGSQTERDDFRGKKQASSSQYYKPSTRRVSIAAIPRSGGGNMLFDMSKTQDGMETEMERLTRRSPWSQDELFVMLPSPSSSPTSTDPGVAQSLSHSLTSSRAAAAVARGGRGLWLWLALLLVLAGLLALLASLVMQPAVDAAPVGTGDSWMTIQQLLWPYAGLRHNGQPPV</sequence>
<dbReference type="Pfam" id="PF05781">
    <property type="entry name" value="MRVI1"/>
    <property type="match status" value="2"/>
</dbReference>
<keyword evidence="14" id="KW-1185">Reference proteome</keyword>
<feature type="region of interest" description="Disordered" evidence="9">
    <location>
        <begin position="740"/>
        <end position="764"/>
    </location>
</feature>
<evidence type="ECO:0000256" key="3">
    <source>
        <dbReference type="ARBA" id="ARBA00022490"/>
    </source>
</evidence>
<organism evidence="13 14">
    <name type="scientific">Solea senegalensis</name>
    <name type="common">Senegalese sole</name>
    <dbReference type="NCBI Taxonomy" id="28829"/>
    <lineage>
        <taxon>Eukaryota</taxon>
        <taxon>Metazoa</taxon>
        <taxon>Chordata</taxon>
        <taxon>Craniata</taxon>
        <taxon>Vertebrata</taxon>
        <taxon>Euteleostomi</taxon>
        <taxon>Actinopterygii</taxon>
        <taxon>Neopterygii</taxon>
        <taxon>Teleostei</taxon>
        <taxon>Neoteleostei</taxon>
        <taxon>Acanthomorphata</taxon>
        <taxon>Carangaria</taxon>
        <taxon>Pleuronectiformes</taxon>
        <taxon>Pleuronectoidei</taxon>
        <taxon>Soleidae</taxon>
        <taxon>Solea</taxon>
    </lineage>
</organism>
<dbReference type="InterPro" id="IPR039508">
    <property type="entry name" value="KASH5_EF-hand-like_dom"/>
</dbReference>
<feature type="region of interest" description="Disordered" evidence="9">
    <location>
        <begin position="891"/>
        <end position="980"/>
    </location>
</feature>
<dbReference type="PANTHER" id="PTHR15352">
    <property type="entry name" value="LYMPHOID-RESTRICTED MEMBRANE PROTEIN, JAW1"/>
    <property type="match status" value="1"/>
</dbReference>
<feature type="region of interest" description="Disordered" evidence="9">
    <location>
        <begin position="1003"/>
        <end position="1075"/>
    </location>
</feature>